<feature type="region of interest" description="Disordered" evidence="3">
    <location>
        <begin position="317"/>
        <end position="365"/>
    </location>
</feature>
<dbReference type="InterPro" id="IPR014002">
    <property type="entry name" value="Agenet_dom_plant"/>
</dbReference>
<keyword evidence="2" id="KW-0341">Growth regulation</keyword>
<dbReference type="AlphaFoldDB" id="A0A921UNA7"/>
<organism evidence="5 6">
    <name type="scientific">Sorghum bicolor</name>
    <name type="common">Sorghum</name>
    <name type="synonym">Sorghum vulgare</name>
    <dbReference type="NCBI Taxonomy" id="4558"/>
    <lineage>
        <taxon>Eukaryota</taxon>
        <taxon>Viridiplantae</taxon>
        <taxon>Streptophyta</taxon>
        <taxon>Embryophyta</taxon>
        <taxon>Tracheophyta</taxon>
        <taxon>Spermatophyta</taxon>
        <taxon>Magnoliopsida</taxon>
        <taxon>Liliopsida</taxon>
        <taxon>Poales</taxon>
        <taxon>Poaceae</taxon>
        <taxon>PACMAD clade</taxon>
        <taxon>Panicoideae</taxon>
        <taxon>Andropogonodae</taxon>
        <taxon>Andropogoneae</taxon>
        <taxon>Sorghinae</taxon>
        <taxon>Sorghum</taxon>
    </lineage>
</organism>
<feature type="compositionally biased region" description="Polar residues" evidence="3">
    <location>
        <begin position="567"/>
        <end position="577"/>
    </location>
</feature>
<dbReference type="PANTHER" id="PTHR31917:SF150">
    <property type="entry name" value="OS01G0556800 PROTEIN"/>
    <property type="match status" value="1"/>
</dbReference>
<proteinExistence type="predicted"/>
<reference evidence="5" key="1">
    <citation type="journal article" date="2019" name="BMC Genomics">
        <title>A new reference genome for Sorghum bicolor reveals high levels of sequence similarity between sweet and grain genotypes: implications for the genetics of sugar metabolism.</title>
        <authorList>
            <person name="Cooper E.A."/>
            <person name="Brenton Z.W."/>
            <person name="Flinn B.S."/>
            <person name="Jenkins J."/>
            <person name="Shu S."/>
            <person name="Flowers D."/>
            <person name="Luo F."/>
            <person name="Wang Y."/>
            <person name="Xia P."/>
            <person name="Barry K."/>
            <person name="Daum C."/>
            <person name="Lipzen A."/>
            <person name="Yoshinaga Y."/>
            <person name="Schmutz J."/>
            <person name="Saski C."/>
            <person name="Vermerris W."/>
            <person name="Kresovich S."/>
        </authorList>
    </citation>
    <scope>NUCLEOTIDE SEQUENCE</scope>
</reference>
<feature type="region of interest" description="Disordered" evidence="3">
    <location>
        <begin position="563"/>
        <end position="591"/>
    </location>
</feature>
<dbReference type="InterPro" id="IPR008395">
    <property type="entry name" value="Agenet-like_dom"/>
</dbReference>
<feature type="compositionally biased region" description="Polar residues" evidence="3">
    <location>
        <begin position="350"/>
        <end position="365"/>
    </location>
</feature>
<dbReference type="Pfam" id="PF05641">
    <property type="entry name" value="Agenet"/>
    <property type="match status" value="2"/>
</dbReference>
<feature type="compositionally biased region" description="Basic and acidic residues" evidence="3">
    <location>
        <begin position="1"/>
        <end position="12"/>
    </location>
</feature>
<feature type="domain" description="Agenet" evidence="4">
    <location>
        <begin position="24"/>
        <end position="93"/>
    </location>
</feature>
<evidence type="ECO:0000256" key="3">
    <source>
        <dbReference type="SAM" id="MobiDB-lite"/>
    </source>
</evidence>
<dbReference type="EMBL" id="CM027682">
    <property type="protein sequence ID" value="KAG0538029.1"/>
    <property type="molecule type" value="Genomic_DNA"/>
</dbReference>
<evidence type="ECO:0000313" key="6">
    <source>
        <dbReference type="Proteomes" id="UP000807115"/>
    </source>
</evidence>
<dbReference type="OrthoDB" id="687110at2759"/>
<dbReference type="SMART" id="SM00743">
    <property type="entry name" value="Agenet"/>
    <property type="match status" value="2"/>
</dbReference>
<evidence type="ECO:0000313" key="5">
    <source>
        <dbReference type="EMBL" id="KAG0538029.1"/>
    </source>
</evidence>
<dbReference type="Pfam" id="PF05266">
    <property type="entry name" value="DUF724"/>
    <property type="match status" value="1"/>
</dbReference>
<name>A0A921UNA7_SORBI</name>
<accession>A0A921UNA7</accession>
<dbReference type="CDD" id="cd20405">
    <property type="entry name" value="Tudor_Agenet_AtDUF_rpt1_3"/>
    <property type="match status" value="1"/>
</dbReference>
<evidence type="ECO:0000256" key="1">
    <source>
        <dbReference type="ARBA" id="ARBA00022448"/>
    </source>
</evidence>
<dbReference type="PANTHER" id="PTHR31917">
    <property type="entry name" value="AGENET DOMAIN-CONTAINING PROTEIN-RELATED"/>
    <property type="match status" value="1"/>
</dbReference>
<gene>
    <name evidence="5" type="ORF">BDA96_03G200500</name>
</gene>
<dbReference type="Proteomes" id="UP000807115">
    <property type="component" value="Chromosome 3"/>
</dbReference>
<comment type="caution">
    <text evidence="5">The sequence shown here is derived from an EMBL/GenBank/DDBJ whole genome shotgun (WGS) entry which is preliminary data.</text>
</comment>
<dbReference type="InterPro" id="IPR007930">
    <property type="entry name" value="DUF724"/>
</dbReference>
<sequence length="1027" mass="115776">MVRLPAEEEGKDAGTGSGSWPRTRRYAVGDEVEVLFTGPGFRGARFEATVIARLPGSDRYKVVYSKLVVRRGGPPLREVVAGSNVRPRPPQPAAAGRELELFDLVEACHNDGWWPGVVSDIRPKRRRNQETQFAVSFPLFREVVVLSASFVRPRQEFVYGSWIDAKEVLRGIPQHAEGSHIEVMCDKQGRVWRPATIKKMVGSTNYVVSYGNGEISTEVLHTMFIRPEPIYDKMKLEYELKPSAEVEVYYDGSWSLGVIADVGSCEPRRYRVKVKEHNNANGDDYMIVSSASLRPKAKWDSQEWRLRSTKKYAKNRNYSDSQYSPDSYSSSDSEYSSDSYNSLDSDYSSEFSTPGGNSDQYSSIPNKRVMKENAQTEEVHLRHFLNLRQDRDRLPLKDVMDMEISSEMHVSTVNKQERELEGLGLGDANGEEQILEANGVEKLICTPCDGKERHSLPKALHSKRKDLSVSSLDDVIEIGSEYSCGDVGISDDASHGNFIEISDDSSYNPIKKQRRMNLPDEELHSNHLIHNNQAPYSASRLWQAQNRQHYLLLDASRHSKEHACRNVLSQSTEPLESSQDHSHKDGGQQIPLPGCQVQEFILGRNEAEETQLLHHLHLENTLMKLDDSAAGCENHEMCQKITKVNSWVAGTSIENKKTGISPEEVAVFSIGKLEPPSSGQKGVKADLLCIESRNHNKMEIKNERMGMSLIGKLEPPSSGQKCVKADLLCIESSNDNKMEIKNERMDMSLVSAEGFHLETCTNSDKDIAILSYPECNALSQQPWGQSLESVSEKLAGRSPLLHPSVTADISAFLPLTVPNSSYLSPVFSTTSLLLMPKNKMEVFEKLPQNPHFREAWNCPPERREGKALELMVYFANMAVSIKNMRIQDEPRLFEEKMNILLDMEEDNGFEAGPLKVRLHNLLCTKTCQINLKSKKVRLEKEICEIEAMNCGLEQRLKVLDMCVMGMEENKYQEMKASLDMQKTENWSSISKLQVDLCQVEESLKHAEAEFCSIATAPWQSDDGPLLR</sequence>
<feature type="region of interest" description="Disordered" evidence="3">
    <location>
        <begin position="1"/>
        <end position="22"/>
    </location>
</feature>
<reference evidence="5" key="2">
    <citation type="submission" date="2020-10" db="EMBL/GenBank/DDBJ databases">
        <authorList>
            <person name="Cooper E.A."/>
            <person name="Brenton Z.W."/>
            <person name="Flinn B.S."/>
            <person name="Jenkins J."/>
            <person name="Shu S."/>
            <person name="Flowers D."/>
            <person name="Luo F."/>
            <person name="Wang Y."/>
            <person name="Xia P."/>
            <person name="Barry K."/>
            <person name="Daum C."/>
            <person name="Lipzen A."/>
            <person name="Yoshinaga Y."/>
            <person name="Schmutz J."/>
            <person name="Saski C."/>
            <person name="Vermerris W."/>
            <person name="Kresovich S."/>
        </authorList>
    </citation>
    <scope>NUCLEOTIDE SEQUENCE</scope>
</reference>
<feature type="compositionally biased region" description="Low complexity" evidence="3">
    <location>
        <begin position="318"/>
        <end position="349"/>
    </location>
</feature>
<protein>
    <recommendedName>
        <fullName evidence="4">Agenet domain-containing protein</fullName>
    </recommendedName>
</protein>
<keyword evidence="1" id="KW-0813">Transport</keyword>
<evidence type="ECO:0000256" key="2">
    <source>
        <dbReference type="ARBA" id="ARBA00022604"/>
    </source>
</evidence>
<feature type="domain" description="Agenet" evidence="4">
    <location>
        <begin position="97"/>
        <end position="159"/>
    </location>
</feature>
<evidence type="ECO:0000259" key="4">
    <source>
        <dbReference type="SMART" id="SM00743"/>
    </source>
</evidence>